<evidence type="ECO:0000256" key="3">
    <source>
        <dbReference type="ARBA" id="ARBA00022679"/>
    </source>
</evidence>
<dbReference type="PIRSF" id="PIRSF006487">
    <property type="entry name" value="GcvT"/>
    <property type="match status" value="1"/>
</dbReference>
<gene>
    <name evidence="5 9" type="primary">gcvT</name>
    <name evidence="9" type="ORF">EA473_10310</name>
</gene>
<dbReference type="PANTHER" id="PTHR43757">
    <property type="entry name" value="AMINOMETHYLTRANSFERASE"/>
    <property type="match status" value="1"/>
</dbReference>
<dbReference type="Gene3D" id="4.10.1250.10">
    <property type="entry name" value="Aminomethyltransferase fragment"/>
    <property type="match status" value="1"/>
</dbReference>
<dbReference type="OrthoDB" id="2001at2157"/>
<dbReference type="Pfam" id="PF08669">
    <property type="entry name" value="GCV_T_C"/>
    <property type="match status" value="1"/>
</dbReference>
<feature type="domain" description="GCVT N-terminal" evidence="7">
    <location>
        <begin position="8"/>
        <end position="264"/>
    </location>
</feature>
<keyword evidence="2 5" id="KW-0032">Aminotransferase</keyword>
<comment type="similarity">
    <text evidence="1 5">Belongs to the GcvT family.</text>
</comment>
<organism evidence="9 10">
    <name type="scientific">Natrarchaeobius chitinivorans</name>
    <dbReference type="NCBI Taxonomy" id="1679083"/>
    <lineage>
        <taxon>Archaea</taxon>
        <taxon>Methanobacteriati</taxon>
        <taxon>Methanobacteriota</taxon>
        <taxon>Stenosarchaea group</taxon>
        <taxon>Halobacteria</taxon>
        <taxon>Halobacteriales</taxon>
        <taxon>Natrialbaceae</taxon>
        <taxon>Natrarchaeobius</taxon>
    </lineage>
</organism>
<dbReference type="Gene3D" id="2.40.30.110">
    <property type="entry name" value="Aminomethyltransferase beta-barrel domains"/>
    <property type="match status" value="1"/>
</dbReference>
<comment type="subunit">
    <text evidence="5">The glycine cleavage system is composed of four proteins: P, T, L and H.</text>
</comment>
<evidence type="ECO:0000313" key="10">
    <source>
        <dbReference type="Proteomes" id="UP000282323"/>
    </source>
</evidence>
<dbReference type="GO" id="GO:0032259">
    <property type="term" value="P:methylation"/>
    <property type="evidence" value="ECO:0007669"/>
    <property type="project" value="UniProtKB-KW"/>
</dbReference>
<comment type="caution">
    <text evidence="9">The sequence shown here is derived from an EMBL/GenBank/DDBJ whole genome shotgun (WGS) entry which is preliminary data.</text>
</comment>
<name>A0A3N6N8S0_NATCH</name>
<dbReference type="NCBIfam" id="TIGR00528">
    <property type="entry name" value="gcvT"/>
    <property type="match status" value="1"/>
</dbReference>
<evidence type="ECO:0000256" key="5">
    <source>
        <dbReference type="HAMAP-Rule" id="MF_00259"/>
    </source>
</evidence>
<dbReference type="GO" id="GO:0008483">
    <property type="term" value="F:transaminase activity"/>
    <property type="evidence" value="ECO:0007669"/>
    <property type="project" value="UniProtKB-KW"/>
</dbReference>
<comment type="function">
    <text evidence="5">The glycine cleavage system catalyzes the degradation of glycine.</text>
</comment>
<dbReference type="InterPro" id="IPR006222">
    <property type="entry name" value="GCVT_N"/>
</dbReference>
<evidence type="ECO:0000256" key="2">
    <source>
        <dbReference type="ARBA" id="ARBA00022576"/>
    </source>
</evidence>
<dbReference type="FunFam" id="2.40.30.110:FF:000003">
    <property type="entry name" value="Aminomethyltransferase"/>
    <property type="match status" value="1"/>
</dbReference>
<dbReference type="Gene3D" id="3.30.70.1400">
    <property type="entry name" value="Aminomethyltransferase beta-barrel domains"/>
    <property type="match status" value="1"/>
</dbReference>
<dbReference type="PANTHER" id="PTHR43757:SF2">
    <property type="entry name" value="AMINOMETHYLTRANSFERASE, MITOCHONDRIAL"/>
    <property type="match status" value="1"/>
</dbReference>
<reference evidence="9 10" key="1">
    <citation type="submission" date="2018-10" db="EMBL/GenBank/DDBJ databases">
        <title>Natrarchaeobius chitinivorans gen. nov., sp. nov., and Natrarchaeobius haloalkaliphilus sp. nov., alkaliphilic, chitin-utilizing haloarchaea from hypersaline alkaline lakes.</title>
        <authorList>
            <person name="Sorokin D.Y."/>
            <person name="Elcheninov A.G."/>
            <person name="Kostrikina N.A."/>
            <person name="Bale N.J."/>
            <person name="Sinninghe Damste J.S."/>
            <person name="Khijniak T.V."/>
            <person name="Kublanov I.V."/>
            <person name="Toshchakov S.V."/>
        </authorList>
    </citation>
    <scope>NUCLEOTIDE SEQUENCE [LARGE SCALE GENOMIC DNA]</scope>
    <source>
        <strain evidence="9 10">AArcht4T</strain>
    </source>
</reference>
<dbReference type="InterPro" id="IPR013977">
    <property type="entry name" value="GcvT_C"/>
</dbReference>
<dbReference type="NCBIfam" id="NF001567">
    <property type="entry name" value="PRK00389.1"/>
    <property type="match status" value="1"/>
</dbReference>
<dbReference type="InterPro" id="IPR027266">
    <property type="entry name" value="TrmE/GcvT-like"/>
</dbReference>
<evidence type="ECO:0000256" key="6">
    <source>
        <dbReference type="PIRSR" id="PIRSR006487-1"/>
    </source>
</evidence>
<accession>A0A3N6N8S0</accession>
<dbReference type="InterPro" id="IPR028896">
    <property type="entry name" value="GcvT/YgfZ/DmdA"/>
</dbReference>
<dbReference type="InterPro" id="IPR029043">
    <property type="entry name" value="GcvT/YgfZ_C"/>
</dbReference>
<evidence type="ECO:0000256" key="4">
    <source>
        <dbReference type="ARBA" id="ARBA00047665"/>
    </source>
</evidence>
<dbReference type="HAMAP" id="MF_00259">
    <property type="entry name" value="GcvT"/>
    <property type="match status" value="1"/>
</dbReference>
<dbReference type="EMBL" id="REGA01000007">
    <property type="protein sequence ID" value="RQG94882.1"/>
    <property type="molecule type" value="Genomic_DNA"/>
</dbReference>
<dbReference type="GO" id="GO:0008168">
    <property type="term" value="F:methyltransferase activity"/>
    <property type="evidence" value="ECO:0007669"/>
    <property type="project" value="UniProtKB-KW"/>
</dbReference>
<dbReference type="InterPro" id="IPR006223">
    <property type="entry name" value="GcvT"/>
</dbReference>
<keyword evidence="9" id="KW-0489">Methyltransferase</keyword>
<evidence type="ECO:0000259" key="7">
    <source>
        <dbReference type="Pfam" id="PF01571"/>
    </source>
</evidence>
<dbReference type="AlphaFoldDB" id="A0A3N6N8S0"/>
<feature type="domain" description="Aminomethyltransferase C-terminal" evidence="8">
    <location>
        <begin position="285"/>
        <end position="359"/>
    </location>
</feature>
<protein>
    <recommendedName>
        <fullName evidence="5">Probable aminomethyltransferase</fullName>
        <ecNumber evidence="5">2.1.2.10</ecNumber>
    </recommendedName>
    <alternativeName>
        <fullName evidence="5">Glycine cleavage system T protein</fullName>
    </alternativeName>
</protein>
<dbReference type="SUPFAM" id="SSF103025">
    <property type="entry name" value="Folate-binding domain"/>
    <property type="match status" value="1"/>
</dbReference>
<dbReference type="SUPFAM" id="SSF101790">
    <property type="entry name" value="Aminomethyltransferase beta-barrel domain"/>
    <property type="match status" value="1"/>
</dbReference>
<dbReference type="GO" id="GO:0005960">
    <property type="term" value="C:glycine cleavage complex"/>
    <property type="evidence" value="ECO:0007669"/>
    <property type="project" value="InterPro"/>
</dbReference>
<dbReference type="Pfam" id="PF01571">
    <property type="entry name" value="GCV_T"/>
    <property type="match status" value="1"/>
</dbReference>
<sequence>MPLNKTPLHQLHCDADADLTDFNGWEMPVQFDSIRTEHVAVRESVGRFDVSHMGEVRVDGPDATELMNVLTTNDVEKLDAGDAQYSCILDDDGILLDDTVVYRYPDRDGYLFVPNAGNDERMANRWSEAASRRDLDADVENVTEETGLIAVQGPDAVETVDDVAAESVGDLGRFSTIRTEIDGVDSLVARTGYTGEDGFEIFFPASESEDIWQTFSDVQACGLGARDTLRLEAGLLLSGQDFDPESEPRTPLEAGLGFVVDLSKAEFVGKEALVEQEDDGLDEEMVGIRLEERAIARAGYPICKDGEEVGHVTSGTMSPTFDVPIAFGYVETEIAEIGTEISVEIRGREKSATIADQRFLNTLETTSEE</sequence>
<dbReference type="GO" id="GO:0004047">
    <property type="term" value="F:aminomethyltransferase activity"/>
    <property type="evidence" value="ECO:0007669"/>
    <property type="project" value="UniProtKB-UniRule"/>
</dbReference>
<dbReference type="Proteomes" id="UP000282323">
    <property type="component" value="Unassembled WGS sequence"/>
</dbReference>
<dbReference type="InterPro" id="IPR022903">
    <property type="entry name" value="GcvT_bac"/>
</dbReference>
<evidence type="ECO:0000259" key="8">
    <source>
        <dbReference type="Pfam" id="PF08669"/>
    </source>
</evidence>
<feature type="binding site" evidence="6">
    <location>
        <position position="200"/>
    </location>
    <ligand>
        <name>substrate</name>
    </ligand>
</feature>
<dbReference type="GO" id="GO:0019464">
    <property type="term" value="P:glycine decarboxylation via glycine cleavage system"/>
    <property type="evidence" value="ECO:0007669"/>
    <property type="project" value="UniProtKB-UniRule"/>
</dbReference>
<evidence type="ECO:0000313" key="9">
    <source>
        <dbReference type="EMBL" id="RQG94882.1"/>
    </source>
</evidence>
<keyword evidence="3 5" id="KW-0808">Transferase</keyword>
<evidence type="ECO:0000256" key="1">
    <source>
        <dbReference type="ARBA" id="ARBA00008609"/>
    </source>
</evidence>
<keyword evidence="10" id="KW-1185">Reference proteome</keyword>
<dbReference type="RefSeq" id="WP_124195540.1">
    <property type="nucleotide sequence ID" value="NZ_REGA01000007.1"/>
</dbReference>
<comment type="catalytic activity">
    <reaction evidence="4 5">
        <text>N(6)-[(R)-S(8)-aminomethyldihydrolipoyl]-L-lysyl-[protein] + (6S)-5,6,7,8-tetrahydrofolate = N(6)-[(R)-dihydrolipoyl]-L-lysyl-[protein] + (6R)-5,10-methylene-5,6,7,8-tetrahydrofolate + NH4(+)</text>
        <dbReference type="Rhea" id="RHEA:16945"/>
        <dbReference type="Rhea" id="RHEA-COMP:10475"/>
        <dbReference type="Rhea" id="RHEA-COMP:10492"/>
        <dbReference type="ChEBI" id="CHEBI:15636"/>
        <dbReference type="ChEBI" id="CHEBI:28938"/>
        <dbReference type="ChEBI" id="CHEBI:57453"/>
        <dbReference type="ChEBI" id="CHEBI:83100"/>
        <dbReference type="ChEBI" id="CHEBI:83143"/>
        <dbReference type="EC" id="2.1.2.10"/>
    </reaction>
</comment>
<dbReference type="Gene3D" id="3.30.1360.120">
    <property type="entry name" value="Probable tRNA modification gtpase trme, domain 1"/>
    <property type="match status" value="1"/>
</dbReference>
<proteinExistence type="inferred from homology"/>
<dbReference type="EC" id="2.1.2.10" evidence="5"/>